<dbReference type="AlphaFoldDB" id="A0A0E9VSR8"/>
<proteinExistence type="predicted"/>
<protein>
    <submittedName>
        <fullName evidence="1">Uncharacterized protein</fullName>
    </submittedName>
</protein>
<accession>A0A0E9VSR8</accession>
<reference evidence="1" key="1">
    <citation type="submission" date="2014-11" db="EMBL/GenBank/DDBJ databases">
        <authorList>
            <person name="Amaro Gonzalez C."/>
        </authorList>
    </citation>
    <scope>NUCLEOTIDE SEQUENCE</scope>
</reference>
<name>A0A0E9VSR8_ANGAN</name>
<reference evidence="1" key="2">
    <citation type="journal article" date="2015" name="Fish Shellfish Immunol.">
        <title>Early steps in the European eel (Anguilla anguilla)-Vibrio vulnificus interaction in the gills: Role of the RtxA13 toxin.</title>
        <authorList>
            <person name="Callol A."/>
            <person name="Pajuelo D."/>
            <person name="Ebbesson L."/>
            <person name="Teles M."/>
            <person name="MacKenzie S."/>
            <person name="Amaro C."/>
        </authorList>
    </citation>
    <scope>NUCLEOTIDE SEQUENCE</scope>
</reference>
<organism evidence="1">
    <name type="scientific">Anguilla anguilla</name>
    <name type="common">European freshwater eel</name>
    <name type="synonym">Muraena anguilla</name>
    <dbReference type="NCBI Taxonomy" id="7936"/>
    <lineage>
        <taxon>Eukaryota</taxon>
        <taxon>Metazoa</taxon>
        <taxon>Chordata</taxon>
        <taxon>Craniata</taxon>
        <taxon>Vertebrata</taxon>
        <taxon>Euteleostomi</taxon>
        <taxon>Actinopterygii</taxon>
        <taxon>Neopterygii</taxon>
        <taxon>Teleostei</taxon>
        <taxon>Anguilliformes</taxon>
        <taxon>Anguillidae</taxon>
        <taxon>Anguilla</taxon>
    </lineage>
</organism>
<sequence>MYVTLIYTNKPHSLVIKVFFQPSGLPTA</sequence>
<evidence type="ECO:0000313" key="1">
    <source>
        <dbReference type="EMBL" id="JAH81136.1"/>
    </source>
</evidence>
<dbReference type="EMBL" id="GBXM01027441">
    <property type="protein sequence ID" value="JAH81136.1"/>
    <property type="molecule type" value="Transcribed_RNA"/>
</dbReference>